<sequence>MSPPPRDQTTTGGRYDTLNQGSKELVNCLIPRIASHFSLKDIVDIIPADIRMRAWDIERREHIYTKSEDDPRDWGVQFLRVLVAISALRPEKLDEFQEDMRKKVERHGDSHPWVRLADLKELKDEYEGRPKSTGRKKKGGKGEKEDDEDWEEEKEVKKSRKKTGGKHEEKAEVKRRRSSSSSSEQPVELKERFSSFKSHMQADATDDEELDAMSVEELQAHVELNNAELRAAKLKLKLIAVKRRAALAPSPDEPPPHGERSRPLKKRFPTYHANLAMPPYPYAEYDLPVHHSRPDPRSGWGQAGFDYDSRLNAPRFDDAVRMQSDDRPSVYDRKLKFQTTSNGPAKQKKKAVFPRTDFPEQALRRPSETYTIPDTDYDAEKDFKAEDAD</sequence>
<feature type="compositionally biased region" description="Basic and acidic residues" evidence="2">
    <location>
        <begin position="287"/>
        <end position="296"/>
    </location>
</feature>
<keyword evidence="4" id="KW-1185">Reference proteome</keyword>
<gene>
    <name evidence="3" type="ORF">M011DRAFT_484886</name>
</gene>
<evidence type="ECO:0000256" key="1">
    <source>
        <dbReference type="SAM" id="Coils"/>
    </source>
</evidence>
<organism evidence="3 4">
    <name type="scientific">Sporormia fimetaria CBS 119925</name>
    <dbReference type="NCBI Taxonomy" id="1340428"/>
    <lineage>
        <taxon>Eukaryota</taxon>
        <taxon>Fungi</taxon>
        <taxon>Dikarya</taxon>
        <taxon>Ascomycota</taxon>
        <taxon>Pezizomycotina</taxon>
        <taxon>Dothideomycetes</taxon>
        <taxon>Pleosporomycetidae</taxon>
        <taxon>Pleosporales</taxon>
        <taxon>Sporormiaceae</taxon>
        <taxon>Sporormia</taxon>
    </lineage>
</organism>
<feature type="compositionally biased region" description="Basic and acidic residues" evidence="2">
    <location>
        <begin position="378"/>
        <end position="389"/>
    </location>
</feature>
<feature type="region of interest" description="Disordered" evidence="2">
    <location>
        <begin position="287"/>
        <end position="306"/>
    </location>
</feature>
<accession>A0A6A6VI34</accession>
<evidence type="ECO:0000256" key="2">
    <source>
        <dbReference type="SAM" id="MobiDB-lite"/>
    </source>
</evidence>
<reference evidence="3" key="1">
    <citation type="journal article" date="2020" name="Stud. Mycol.">
        <title>101 Dothideomycetes genomes: a test case for predicting lifestyles and emergence of pathogens.</title>
        <authorList>
            <person name="Haridas S."/>
            <person name="Albert R."/>
            <person name="Binder M."/>
            <person name="Bloem J."/>
            <person name="Labutti K."/>
            <person name="Salamov A."/>
            <person name="Andreopoulos B."/>
            <person name="Baker S."/>
            <person name="Barry K."/>
            <person name="Bills G."/>
            <person name="Bluhm B."/>
            <person name="Cannon C."/>
            <person name="Castanera R."/>
            <person name="Culley D."/>
            <person name="Daum C."/>
            <person name="Ezra D."/>
            <person name="Gonzalez J."/>
            <person name="Henrissat B."/>
            <person name="Kuo A."/>
            <person name="Liang C."/>
            <person name="Lipzen A."/>
            <person name="Lutzoni F."/>
            <person name="Magnuson J."/>
            <person name="Mondo S."/>
            <person name="Nolan M."/>
            <person name="Ohm R."/>
            <person name="Pangilinan J."/>
            <person name="Park H.-J."/>
            <person name="Ramirez L."/>
            <person name="Alfaro M."/>
            <person name="Sun H."/>
            <person name="Tritt A."/>
            <person name="Yoshinaga Y."/>
            <person name="Zwiers L.-H."/>
            <person name="Turgeon B."/>
            <person name="Goodwin S."/>
            <person name="Spatafora J."/>
            <person name="Crous P."/>
            <person name="Grigoriev I."/>
        </authorList>
    </citation>
    <scope>NUCLEOTIDE SEQUENCE</scope>
    <source>
        <strain evidence="3">CBS 119925</strain>
    </source>
</reference>
<keyword evidence="1" id="KW-0175">Coiled coil</keyword>
<dbReference type="AlphaFoldDB" id="A0A6A6VI34"/>
<dbReference type="Proteomes" id="UP000799440">
    <property type="component" value="Unassembled WGS sequence"/>
</dbReference>
<name>A0A6A6VI34_9PLEO</name>
<evidence type="ECO:0000313" key="3">
    <source>
        <dbReference type="EMBL" id="KAF2749459.1"/>
    </source>
</evidence>
<protein>
    <submittedName>
        <fullName evidence="3">Uncharacterized protein</fullName>
    </submittedName>
</protein>
<dbReference type="OrthoDB" id="3781687at2759"/>
<evidence type="ECO:0000313" key="4">
    <source>
        <dbReference type="Proteomes" id="UP000799440"/>
    </source>
</evidence>
<proteinExistence type="predicted"/>
<dbReference type="EMBL" id="MU006566">
    <property type="protein sequence ID" value="KAF2749459.1"/>
    <property type="molecule type" value="Genomic_DNA"/>
</dbReference>
<feature type="coiled-coil region" evidence="1">
    <location>
        <begin position="215"/>
        <end position="244"/>
    </location>
</feature>
<feature type="region of interest" description="Disordered" evidence="2">
    <location>
        <begin position="336"/>
        <end position="389"/>
    </location>
</feature>
<feature type="region of interest" description="Disordered" evidence="2">
    <location>
        <begin position="245"/>
        <end position="267"/>
    </location>
</feature>
<feature type="region of interest" description="Disordered" evidence="2">
    <location>
        <begin position="125"/>
        <end position="209"/>
    </location>
</feature>